<evidence type="ECO:0000313" key="12">
    <source>
        <dbReference type="Proteomes" id="UP001055153"/>
    </source>
</evidence>
<keyword evidence="5" id="KW-0964">Secreted</keyword>
<gene>
    <name evidence="11" type="primary">clsB_1</name>
    <name evidence="11" type="ORF">GMJLKIPL_0402</name>
</gene>
<dbReference type="PANTHER" id="PTHR18896">
    <property type="entry name" value="PHOSPHOLIPASE D"/>
    <property type="match status" value="1"/>
</dbReference>
<evidence type="ECO:0000256" key="6">
    <source>
        <dbReference type="ARBA" id="ARBA00022737"/>
    </source>
</evidence>
<dbReference type="InterPro" id="IPR015679">
    <property type="entry name" value="PLipase_D_fam"/>
</dbReference>
<evidence type="ECO:0000256" key="5">
    <source>
        <dbReference type="ARBA" id="ARBA00022525"/>
    </source>
</evidence>
<keyword evidence="6" id="KW-0677">Repeat</keyword>
<dbReference type="Proteomes" id="UP001055153">
    <property type="component" value="Unassembled WGS sequence"/>
</dbReference>
<evidence type="ECO:0000259" key="10">
    <source>
        <dbReference type="PROSITE" id="PS50035"/>
    </source>
</evidence>
<reference evidence="11" key="2">
    <citation type="submission" date="2021-08" db="EMBL/GenBank/DDBJ databases">
        <authorList>
            <person name="Tani A."/>
            <person name="Ola A."/>
            <person name="Ogura Y."/>
            <person name="Katsura K."/>
            <person name="Hayashi T."/>
        </authorList>
    </citation>
    <scope>NUCLEOTIDE SEQUENCE</scope>
    <source>
        <strain evidence="11">DSM 17168</strain>
    </source>
</reference>
<evidence type="ECO:0000256" key="9">
    <source>
        <dbReference type="ARBA" id="ARBA00029594"/>
    </source>
</evidence>
<evidence type="ECO:0000256" key="3">
    <source>
        <dbReference type="ARBA" id="ARBA00004613"/>
    </source>
</evidence>
<comment type="catalytic activity">
    <reaction evidence="1">
        <text>a 1,2-diacyl-sn-glycero-3-phosphocholine + H2O = a 1,2-diacyl-sn-glycero-3-phosphate + choline + H(+)</text>
        <dbReference type="Rhea" id="RHEA:14445"/>
        <dbReference type="ChEBI" id="CHEBI:15354"/>
        <dbReference type="ChEBI" id="CHEBI:15377"/>
        <dbReference type="ChEBI" id="CHEBI:15378"/>
        <dbReference type="ChEBI" id="CHEBI:57643"/>
        <dbReference type="ChEBI" id="CHEBI:58608"/>
        <dbReference type="EC" id="3.1.4.4"/>
    </reaction>
</comment>
<dbReference type="SUPFAM" id="SSF56024">
    <property type="entry name" value="Phospholipase D/nuclease"/>
    <property type="match status" value="2"/>
</dbReference>
<dbReference type="EMBL" id="BPQQ01000004">
    <property type="protein sequence ID" value="GJD98491.1"/>
    <property type="molecule type" value="Genomic_DNA"/>
</dbReference>
<name>A0ABQ4S6A6_9HYPH</name>
<reference evidence="11" key="1">
    <citation type="journal article" date="2021" name="Front. Microbiol.">
        <title>Comprehensive Comparative Genomics and Phenotyping of Methylobacterium Species.</title>
        <authorList>
            <person name="Alessa O."/>
            <person name="Ogura Y."/>
            <person name="Fujitani Y."/>
            <person name="Takami H."/>
            <person name="Hayashi T."/>
            <person name="Sahin N."/>
            <person name="Tani A."/>
        </authorList>
    </citation>
    <scope>NUCLEOTIDE SEQUENCE</scope>
    <source>
        <strain evidence="11">DSM 17168</strain>
    </source>
</reference>
<keyword evidence="8" id="KW-0443">Lipid metabolism</keyword>
<dbReference type="PANTHER" id="PTHR18896:SF76">
    <property type="entry name" value="PHOSPHOLIPASE"/>
    <property type="match status" value="1"/>
</dbReference>
<dbReference type="RefSeq" id="WP_238233446.1">
    <property type="nucleotide sequence ID" value="NZ_BPQQ01000004.1"/>
</dbReference>
<evidence type="ECO:0000313" key="11">
    <source>
        <dbReference type="EMBL" id="GJD98491.1"/>
    </source>
</evidence>
<dbReference type="CDD" id="cd09140">
    <property type="entry name" value="PLDc_vPLD1_2_like_bac_1"/>
    <property type="match status" value="1"/>
</dbReference>
<comment type="caution">
    <text evidence="11">The sequence shown here is derived from an EMBL/GenBank/DDBJ whole genome shotgun (WGS) entry which is preliminary data.</text>
</comment>
<organism evidence="11 12">
    <name type="scientific">Methylobacterium isbiliense</name>
    <dbReference type="NCBI Taxonomy" id="315478"/>
    <lineage>
        <taxon>Bacteria</taxon>
        <taxon>Pseudomonadati</taxon>
        <taxon>Pseudomonadota</taxon>
        <taxon>Alphaproteobacteria</taxon>
        <taxon>Hyphomicrobiales</taxon>
        <taxon>Methylobacteriaceae</taxon>
        <taxon>Methylobacterium</taxon>
    </lineage>
</organism>
<dbReference type="Pfam" id="PF13091">
    <property type="entry name" value="PLDc_2"/>
    <property type="match status" value="1"/>
</dbReference>
<keyword evidence="7" id="KW-0378">Hydrolase</keyword>
<feature type="domain" description="PLD phosphodiesterase" evidence="10">
    <location>
        <begin position="146"/>
        <end position="173"/>
    </location>
</feature>
<feature type="domain" description="PLD phosphodiesterase" evidence="10">
    <location>
        <begin position="363"/>
        <end position="390"/>
    </location>
</feature>
<dbReference type="InterPro" id="IPR025202">
    <property type="entry name" value="PLD-like_dom"/>
</dbReference>
<evidence type="ECO:0000256" key="7">
    <source>
        <dbReference type="ARBA" id="ARBA00022801"/>
    </source>
</evidence>
<evidence type="ECO:0000256" key="1">
    <source>
        <dbReference type="ARBA" id="ARBA00000798"/>
    </source>
</evidence>
<keyword evidence="12" id="KW-1185">Reference proteome</keyword>
<dbReference type="PROSITE" id="PS50035">
    <property type="entry name" value="PLD"/>
    <property type="match status" value="2"/>
</dbReference>
<comment type="subcellular location">
    <subcellularLocation>
        <location evidence="3">Secreted</location>
    </subcellularLocation>
</comment>
<dbReference type="InterPro" id="IPR001736">
    <property type="entry name" value="PLipase_D/transphosphatidylase"/>
</dbReference>
<comment type="function">
    <text evidence="2">Could be a virulence factor.</text>
</comment>
<proteinExistence type="predicted"/>
<dbReference type="Gene3D" id="3.30.870.10">
    <property type="entry name" value="Endonuclease Chain A"/>
    <property type="match status" value="2"/>
</dbReference>
<accession>A0ABQ4S6A6</accession>
<dbReference type="CDD" id="cd09143">
    <property type="entry name" value="PLDc_vPLD1_2_like_bac_2"/>
    <property type="match status" value="1"/>
</dbReference>
<protein>
    <recommendedName>
        <fullName evidence="4">Phospholipase D</fullName>
    </recommendedName>
    <alternativeName>
        <fullName evidence="9">Choline phosphatase</fullName>
    </alternativeName>
</protein>
<sequence>MSDAATRMDHVPVQAARPEAEAELFVPGRNCWRVARAGRAAVLIDAAAYFAALESALRQARHSITIIGWDFDGRIRLREDAPEEESPPLGPFLRLLVEARPDLHLRILLWSIGTVHGPGAALPMLFGAEWMKHPRIAVKLDTRHPIYAAHHQKIVCIDDALAFAGGIDLTVGRWDTPDHWPDDPRRIDPDGEPYGPVHDTQMAVDGEAARAIGELARERWRAATGEALPPLGGAAPLWPAGLAADFTDIPVAIARTMPALADQESVEEAAALTADMLRRARHTVFIEAQYLTAAYVADILAEQLERPGGPEILVVLTRRSHSLPERVAMGSPRDRIIRRLRAADREGRLFIGYPGCEGRDGECQVLVHSKLIVVDDTALRVGSSNLNNRSVALDTECDLAVEGTDAATRATITALRDRLVAEHLALPPERVTEAIAREGSLLGALRRLNRGPRSLRPFDVPEEDSLIDPLLGADLLDPERPFGS</sequence>
<evidence type="ECO:0000256" key="4">
    <source>
        <dbReference type="ARBA" id="ARBA00018392"/>
    </source>
</evidence>
<dbReference type="SMART" id="SM00155">
    <property type="entry name" value="PLDc"/>
    <property type="match status" value="2"/>
</dbReference>
<evidence type="ECO:0000256" key="2">
    <source>
        <dbReference type="ARBA" id="ARBA00003145"/>
    </source>
</evidence>
<evidence type="ECO:0000256" key="8">
    <source>
        <dbReference type="ARBA" id="ARBA00023098"/>
    </source>
</evidence>